<evidence type="ECO:0000313" key="3">
    <source>
        <dbReference type="WBParaSite" id="GPLIN_001364100"/>
    </source>
</evidence>
<feature type="region of interest" description="Disordered" evidence="1">
    <location>
        <begin position="35"/>
        <end position="66"/>
    </location>
</feature>
<evidence type="ECO:0000313" key="2">
    <source>
        <dbReference type="Proteomes" id="UP000050741"/>
    </source>
</evidence>
<evidence type="ECO:0000256" key="1">
    <source>
        <dbReference type="SAM" id="MobiDB-lite"/>
    </source>
</evidence>
<proteinExistence type="predicted"/>
<name>A0A183CL85_GLOPA</name>
<keyword evidence="2" id="KW-1185">Reference proteome</keyword>
<reference evidence="3" key="3">
    <citation type="submission" date="2016-06" db="UniProtKB">
        <authorList>
            <consortium name="WormBaseParasite"/>
        </authorList>
    </citation>
    <scope>IDENTIFICATION</scope>
</reference>
<accession>A0A183CL85</accession>
<dbReference type="AlphaFoldDB" id="A0A183CL85"/>
<feature type="compositionally biased region" description="Low complexity" evidence="1">
    <location>
        <begin position="35"/>
        <end position="44"/>
    </location>
</feature>
<protein>
    <submittedName>
        <fullName evidence="3">Uncharacterized protein</fullName>
    </submittedName>
</protein>
<organism evidence="2 3">
    <name type="scientific">Globodera pallida</name>
    <name type="common">Potato cyst nematode worm</name>
    <name type="synonym">Heterodera pallida</name>
    <dbReference type="NCBI Taxonomy" id="36090"/>
    <lineage>
        <taxon>Eukaryota</taxon>
        <taxon>Metazoa</taxon>
        <taxon>Ecdysozoa</taxon>
        <taxon>Nematoda</taxon>
        <taxon>Chromadorea</taxon>
        <taxon>Rhabditida</taxon>
        <taxon>Tylenchina</taxon>
        <taxon>Tylenchomorpha</taxon>
        <taxon>Tylenchoidea</taxon>
        <taxon>Heteroderidae</taxon>
        <taxon>Heteroderinae</taxon>
        <taxon>Globodera</taxon>
    </lineage>
</organism>
<reference evidence="2" key="2">
    <citation type="submission" date="2014-05" db="EMBL/GenBank/DDBJ databases">
        <title>The genome and life-stage specific transcriptomes of Globodera pallida elucidate key aspects of plant parasitism by a cyst nematode.</title>
        <authorList>
            <person name="Cotton J.A."/>
            <person name="Lilley C.J."/>
            <person name="Jones L.M."/>
            <person name="Kikuchi T."/>
            <person name="Reid A.J."/>
            <person name="Thorpe P."/>
            <person name="Tsai I.J."/>
            <person name="Beasley H."/>
            <person name="Blok V."/>
            <person name="Cock P.J.A."/>
            <person name="Van den Akker S.E."/>
            <person name="Holroyd N."/>
            <person name="Hunt M."/>
            <person name="Mantelin S."/>
            <person name="Naghra H."/>
            <person name="Pain A."/>
            <person name="Palomares-Rius J.E."/>
            <person name="Zarowiecki M."/>
            <person name="Berriman M."/>
            <person name="Jones J.T."/>
            <person name="Urwin P.E."/>
        </authorList>
    </citation>
    <scope>NUCLEOTIDE SEQUENCE [LARGE SCALE GENOMIC DNA]</scope>
    <source>
        <strain evidence="2">Lindley</strain>
    </source>
</reference>
<dbReference type="Proteomes" id="UP000050741">
    <property type="component" value="Unassembled WGS sequence"/>
</dbReference>
<feature type="compositionally biased region" description="Acidic residues" evidence="1">
    <location>
        <begin position="45"/>
        <end position="57"/>
    </location>
</feature>
<sequence length="92" mass="9543">MHTLYEVYTKTNVSLTPHCPTSVSVEGSAVVPANSSNSVVSSSVDVEEMLGEDEGENGEGGAGDERRFGAGVEEALDAEGVEKLTRVAVTIS</sequence>
<reference evidence="2" key="1">
    <citation type="submission" date="2013-12" db="EMBL/GenBank/DDBJ databases">
        <authorList>
            <person name="Aslett M."/>
        </authorList>
    </citation>
    <scope>NUCLEOTIDE SEQUENCE [LARGE SCALE GENOMIC DNA]</scope>
    <source>
        <strain evidence="2">Lindley</strain>
    </source>
</reference>
<dbReference type="WBParaSite" id="GPLIN_001364100">
    <property type="protein sequence ID" value="GPLIN_001364100"/>
    <property type="gene ID" value="GPLIN_001364100"/>
</dbReference>